<dbReference type="AlphaFoldDB" id="A0AAD8G3L5"/>
<evidence type="ECO:0000259" key="1">
    <source>
        <dbReference type="Pfam" id="PF00076"/>
    </source>
</evidence>
<dbReference type="Gene3D" id="3.30.70.330">
    <property type="match status" value="1"/>
</dbReference>
<protein>
    <recommendedName>
        <fullName evidence="1">RRM domain-containing protein</fullName>
    </recommendedName>
</protein>
<dbReference type="GO" id="GO:0003723">
    <property type="term" value="F:RNA binding"/>
    <property type="evidence" value="ECO:0007669"/>
    <property type="project" value="InterPro"/>
</dbReference>
<name>A0AAD8G3L5_ACIOX</name>
<dbReference type="Proteomes" id="UP001230051">
    <property type="component" value="Unassembled WGS sequence"/>
</dbReference>
<dbReference type="SUPFAM" id="SSF54928">
    <property type="entry name" value="RNA-binding domain, RBD"/>
    <property type="match status" value="1"/>
</dbReference>
<dbReference type="InterPro" id="IPR012677">
    <property type="entry name" value="Nucleotide-bd_a/b_plait_sf"/>
</dbReference>
<proteinExistence type="predicted"/>
<gene>
    <name evidence="2" type="ORF">AOXY_G13283</name>
</gene>
<dbReference type="InterPro" id="IPR000504">
    <property type="entry name" value="RRM_dom"/>
</dbReference>
<keyword evidence="3" id="KW-1185">Reference proteome</keyword>
<sequence length="198" mass="22823">MRELPVTVGCYIAWIRTRDREPSVGLFSNDFKLDLHTVLDFRPTLVKWKSHSVRCMWATSPSVSGSFAFVDFANQKHAQQAISRLNGSVYEGRRIIVRSAYTSRVSSHECTTFETKVKELRVKEESNGCSACSCKEAMGGRRLFARHDVEMVSDQEDENQFGLKTAVKKEKLEEQKMLLEIKKFEIEIQKLQLEIRKL</sequence>
<organism evidence="2 3">
    <name type="scientific">Acipenser oxyrinchus oxyrinchus</name>
    <dbReference type="NCBI Taxonomy" id="40147"/>
    <lineage>
        <taxon>Eukaryota</taxon>
        <taxon>Metazoa</taxon>
        <taxon>Chordata</taxon>
        <taxon>Craniata</taxon>
        <taxon>Vertebrata</taxon>
        <taxon>Euteleostomi</taxon>
        <taxon>Actinopterygii</taxon>
        <taxon>Chondrostei</taxon>
        <taxon>Acipenseriformes</taxon>
        <taxon>Acipenseridae</taxon>
        <taxon>Acipenser</taxon>
    </lineage>
</organism>
<dbReference type="EMBL" id="JAGXEW010000011">
    <property type="protein sequence ID" value="KAK1166593.1"/>
    <property type="molecule type" value="Genomic_DNA"/>
</dbReference>
<comment type="caution">
    <text evidence="2">The sequence shown here is derived from an EMBL/GenBank/DDBJ whole genome shotgun (WGS) entry which is preliminary data.</text>
</comment>
<evidence type="ECO:0000313" key="2">
    <source>
        <dbReference type="EMBL" id="KAK1166593.1"/>
    </source>
</evidence>
<dbReference type="Pfam" id="PF00076">
    <property type="entry name" value="RRM_1"/>
    <property type="match status" value="1"/>
</dbReference>
<evidence type="ECO:0000313" key="3">
    <source>
        <dbReference type="Proteomes" id="UP001230051"/>
    </source>
</evidence>
<reference evidence="2" key="1">
    <citation type="submission" date="2022-02" db="EMBL/GenBank/DDBJ databases">
        <title>Atlantic sturgeon de novo genome assembly.</title>
        <authorList>
            <person name="Stock M."/>
            <person name="Klopp C."/>
            <person name="Guiguen Y."/>
            <person name="Cabau C."/>
            <person name="Parinello H."/>
            <person name="Santidrian Yebra-Pimentel E."/>
            <person name="Kuhl H."/>
            <person name="Dirks R.P."/>
            <person name="Guessner J."/>
            <person name="Wuertz S."/>
            <person name="Du K."/>
            <person name="Schartl M."/>
        </authorList>
    </citation>
    <scope>NUCLEOTIDE SEQUENCE</scope>
    <source>
        <strain evidence="2">STURGEONOMICS-FGT-2020</strain>
        <tissue evidence="2">Whole blood</tissue>
    </source>
</reference>
<dbReference type="InterPro" id="IPR035979">
    <property type="entry name" value="RBD_domain_sf"/>
</dbReference>
<accession>A0AAD8G3L5</accession>
<feature type="domain" description="RRM" evidence="1">
    <location>
        <begin position="66"/>
        <end position="95"/>
    </location>
</feature>